<dbReference type="InterPro" id="IPR014284">
    <property type="entry name" value="RNA_pol_sigma-70_dom"/>
</dbReference>
<dbReference type="InterPro" id="IPR013324">
    <property type="entry name" value="RNA_pol_sigma_r3/r4-like"/>
</dbReference>
<dbReference type="Gene3D" id="1.10.10.10">
    <property type="entry name" value="Winged helix-like DNA-binding domain superfamily/Winged helix DNA-binding domain"/>
    <property type="match status" value="1"/>
</dbReference>
<dbReference type="GO" id="GO:0016987">
    <property type="term" value="F:sigma factor activity"/>
    <property type="evidence" value="ECO:0007669"/>
    <property type="project" value="UniProtKB-KW"/>
</dbReference>
<keyword evidence="3" id="KW-0804">Transcription</keyword>
<sequence>MQLTDREESSRANGIRITLFIGRPLNQSRLTRSDSSENSVTYLLDLARANVPNAREDLFSVLVGELRRCGVSVMQNERNGHTLGLSGVVNEVVLKLLRENAIESAENRRHLYSSANRAMRQVLVDHARKRDSSKRGGDRKREPWDTLLEGFVSENGCEFEDLHEALNQLNEESPRQREVVEHRFFSGASIQETAQMLGVSPATVERDWRLARIKLHAIIRKARKGGESVG</sequence>
<organism evidence="5 6">
    <name type="scientific">Rhodopirellula europaea 6C</name>
    <dbReference type="NCBI Taxonomy" id="1263867"/>
    <lineage>
        <taxon>Bacteria</taxon>
        <taxon>Pseudomonadati</taxon>
        <taxon>Planctomycetota</taxon>
        <taxon>Planctomycetia</taxon>
        <taxon>Pirellulales</taxon>
        <taxon>Pirellulaceae</taxon>
        <taxon>Rhodopirellula</taxon>
    </lineage>
</organism>
<evidence type="ECO:0000313" key="5">
    <source>
        <dbReference type="EMBL" id="EMB17820.1"/>
    </source>
</evidence>
<dbReference type="SUPFAM" id="SSF88659">
    <property type="entry name" value="Sigma3 and sigma4 domains of RNA polymerase sigma factors"/>
    <property type="match status" value="1"/>
</dbReference>
<dbReference type="AlphaFoldDB" id="M2AL23"/>
<reference evidence="5" key="1">
    <citation type="submission" date="2012-11" db="EMBL/GenBank/DDBJ databases">
        <title>Permanent draft genomes of Rhodopirellula europaea strain SH398 and 6C.</title>
        <authorList>
            <person name="Richter M."/>
            <person name="Richter-Heitmann T."/>
            <person name="Frank C."/>
            <person name="Harder J."/>
            <person name="Glockner F.O."/>
        </authorList>
    </citation>
    <scope>NUCLEOTIDE SEQUENCE</scope>
    <source>
        <strain evidence="5">6C</strain>
    </source>
</reference>
<proteinExistence type="predicted"/>
<dbReference type="PATRIC" id="fig|1263867.3.peg.1535"/>
<dbReference type="Pfam" id="PF07638">
    <property type="entry name" value="Sigma70_ECF"/>
    <property type="match status" value="1"/>
</dbReference>
<evidence type="ECO:0000259" key="4">
    <source>
        <dbReference type="Pfam" id="PF07638"/>
    </source>
</evidence>
<evidence type="ECO:0000256" key="3">
    <source>
        <dbReference type="ARBA" id="ARBA00023163"/>
    </source>
</evidence>
<keyword evidence="1" id="KW-0805">Transcription regulation</keyword>
<dbReference type="InterPro" id="IPR039425">
    <property type="entry name" value="RNA_pol_sigma-70-like"/>
</dbReference>
<evidence type="ECO:0000256" key="1">
    <source>
        <dbReference type="ARBA" id="ARBA00023015"/>
    </source>
</evidence>
<dbReference type="InterPro" id="IPR011517">
    <property type="entry name" value="RNA_pol_sigma70_ECF-like"/>
</dbReference>
<dbReference type="PANTHER" id="PTHR43133:SF39">
    <property type="entry name" value="SIMILAR TO RNA POLYMERASE SIGMA-E FACTOR"/>
    <property type="match status" value="1"/>
</dbReference>
<keyword evidence="2" id="KW-0731">Sigma factor</keyword>
<evidence type="ECO:0000313" key="6">
    <source>
        <dbReference type="Proteomes" id="UP000011529"/>
    </source>
</evidence>
<dbReference type="NCBIfam" id="TIGR02999">
    <property type="entry name" value="Sig-70_X6"/>
    <property type="match status" value="1"/>
</dbReference>
<name>M2AL23_9BACT</name>
<keyword evidence="6" id="KW-1185">Reference proteome</keyword>
<dbReference type="PANTHER" id="PTHR43133">
    <property type="entry name" value="RNA POLYMERASE ECF-TYPE SIGMA FACTO"/>
    <property type="match status" value="1"/>
</dbReference>
<reference evidence="5" key="2">
    <citation type="journal article" date="2013" name="Mar. Genomics">
        <title>Expression of sulfatases in Rhodopirellula baltica and the diversity of sulfatases in the genus Rhodopirellula.</title>
        <authorList>
            <person name="Wegner C.E."/>
            <person name="Richter-Heitmann T."/>
            <person name="Klindworth A."/>
            <person name="Klockow C."/>
            <person name="Richter M."/>
            <person name="Achstetter T."/>
            <person name="Glockner F.O."/>
            <person name="Harder J."/>
        </authorList>
    </citation>
    <scope>NUCLEOTIDE SEQUENCE [LARGE SCALE GENOMIC DNA]</scope>
    <source>
        <strain evidence="5">6C</strain>
    </source>
</reference>
<dbReference type="NCBIfam" id="TIGR02937">
    <property type="entry name" value="sigma70-ECF"/>
    <property type="match status" value="1"/>
</dbReference>
<protein>
    <submittedName>
        <fullName evidence="5">RNA polymerase sigma-70 ECF-like protein</fullName>
    </submittedName>
</protein>
<dbReference type="InterPro" id="IPR053812">
    <property type="entry name" value="HTH_Sigma70_ECF-like"/>
</dbReference>
<dbReference type="Proteomes" id="UP000011529">
    <property type="component" value="Unassembled WGS sequence"/>
</dbReference>
<gene>
    <name evidence="5" type="ORF">RE6C_01451</name>
</gene>
<dbReference type="GO" id="GO:0006352">
    <property type="term" value="P:DNA-templated transcription initiation"/>
    <property type="evidence" value="ECO:0007669"/>
    <property type="project" value="InterPro"/>
</dbReference>
<feature type="domain" description="RNA polymerase sigma-70 ECF-like HTH" evidence="4">
    <location>
        <begin position="38"/>
        <end position="217"/>
    </location>
</feature>
<comment type="caution">
    <text evidence="5">The sequence shown here is derived from an EMBL/GenBank/DDBJ whole genome shotgun (WGS) entry which is preliminary data.</text>
</comment>
<evidence type="ECO:0000256" key="2">
    <source>
        <dbReference type="ARBA" id="ARBA00023082"/>
    </source>
</evidence>
<accession>M2AL23</accession>
<dbReference type="InterPro" id="IPR036388">
    <property type="entry name" value="WH-like_DNA-bd_sf"/>
</dbReference>
<dbReference type="CDD" id="cd06171">
    <property type="entry name" value="Sigma70_r4"/>
    <property type="match status" value="1"/>
</dbReference>
<dbReference type="EMBL" id="ANMO01000085">
    <property type="protein sequence ID" value="EMB17820.1"/>
    <property type="molecule type" value="Genomic_DNA"/>
</dbReference>